<dbReference type="InterPro" id="IPR033524">
    <property type="entry name" value="Glu/Leu/Phe/Val_DH_AS"/>
</dbReference>
<dbReference type="PRINTS" id="PR00082">
    <property type="entry name" value="GLFDHDRGNASE"/>
</dbReference>
<evidence type="ECO:0000256" key="1">
    <source>
        <dbReference type="ARBA" id="ARBA00006382"/>
    </source>
</evidence>
<dbReference type="EMBL" id="QQZY01000006">
    <property type="protein sequence ID" value="RDI73766.1"/>
    <property type="molecule type" value="Genomic_DNA"/>
</dbReference>
<sequence>MASTREAELHAPLEWDTPLYRTAVAQFDQAVPHAGIHPDIAERLRYPERAFIVSCPVRLDDGRRVVFPGYRVQHSSVLGPTKGGVRYDAEVSLGECAALAVWMTWKCALLRLPYGGAKGGVRCNPRAMSQAELERVTRRYTSELLPIIGPQEDIPAPDMATNEQTMAWMMDTYSMQRGFAVPEVVTGKPISIGGSVFRHEATGAGVVMTIARACERLDWKLSEQRCVVQGFGNVGGIAAQELVDRGATVIAVSDVSGGVYDPAGLDIPSMSAYAKEHGSLEGWATGSRVSNEELLELECDILVLAAREDQVTSANAHLLQCKLIAEGANGPTSLEADAILRERGIPILPDILTNAGGVTVSYFEWVQDLGRLFWGRDEIRAKLAEKMNDAFDRVWEISHERDIPMRTAALVTGIRDVGAALEARGLYP</sequence>
<dbReference type="SUPFAM" id="SSF53223">
    <property type="entry name" value="Aminoacid dehydrogenase-like, N-terminal domain"/>
    <property type="match status" value="1"/>
</dbReference>
<dbReference type="InterPro" id="IPR014362">
    <property type="entry name" value="Glu_DH"/>
</dbReference>
<dbReference type="Proteomes" id="UP000254134">
    <property type="component" value="Unassembled WGS sequence"/>
</dbReference>
<feature type="binding site" evidence="5">
    <location>
        <position position="82"/>
    </location>
    <ligand>
        <name>substrate</name>
    </ligand>
</feature>
<evidence type="ECO:0000313" key="9">
    <source>
        <dbReference type="EMBL" id="RDI73766.1"/>
    </source>
</evidence>
<dbReference type="PIRSF" id="PIRSF000185">
    <property type="entry name" value="Glu_DH"/>
    <property type="match status" value="1"/>
</dbReference>
<evidence type="ECO:0000256" key="2">
    <source>
        <dbReference type="ARBA" id="ARBA00023002"/>
    </source>
</evidence>
<feature type="active site" description="Proton donor" evidence="4">
    <location>
        <position position="118"/>
    </location>
</feature>
<dbReference type="PANTHER" id="PTHR11606">
    <property type="entry name" value="GLUTAMATE DEHYDROGENASE"/>
    <property type="match status" value="1"/>
</dbReference>
<keyword evidence="5" id="KW-0520">NAD</keyword>
<dbReference type="SMART" id="SM00839">
    <property type="entry name" value="ELFV_dehydrog"/>
    <property type="match status" value="1"/>
</dbReference>
<dbReference type="PROSITE" id="PS00074">
    <property type="entry name" value="GLFV_DEHYDROGENASE"/>
    <property type="match status" value="1"/>
</dbReference>
<dbReference type="PANTHER" id="PTHR11606:SF13">
    <property type="entry name" value="GLUTAMATE DEHYDROGENASE 1, MITOCHONDRIAL"/>
    <property type="match status" value="1"/>
</dbReference>
<dbReference type="Gene3D" id="3.40.50.720">
    <property type="entry name" value="NAD(P)-binding Rossmann-like Domain"/>
    <property type="match status" value="1"/>
</dbReference>
<reference evidence="9 10" key="1">
    <citation type="submission" date="2018-07" db="EMBL/GenBank/DDBJ databases">
        <title>High-quality-draft genome sequence of Gaiella occulta.</title>
        <authorList>
            <person name="Severino R."/>
            <person name="Froufe H.J.C."/>
            <person name="Rainey F.A."/>
            <person name="Barroso C."/>
            <person name="Albuquerque L."/>
            <person name="Lobo-Da-Cunha A."/>
            <person name="Da Costa M.S."/>
            <person name="Egas C."/>
        </authorList>
    </citation>
    <scope>NUCLEOTIDE SEQUENCE [LARGE SCALE GENOMIC DNA]</scope>
    <source>
        <strain evidence="9 10">F2-233</strain>
    </source>
</reference>
<evidence type="ECO:0000259" key="8">
    <source>
        <dbReference type="SMART" id="SM00839"/>
    </source>
</evidence>
<evidence type="ECO:0000256" key="4">
    <source>
        <dbReference type="PIRSR" id="PIRSR000185-1"/>
    </source>
</evidence>
<dbReference type="InterPro" id="IPR006095">
    <property type="entry name" value="Glu/Leu/Phe/Val/Trp_DH"/>
</dbReference>
<keyword evidence="5" id="KW-0547">Nucleotide-binding</keyword>
<evidence type="ECO:0000256" key="3">
    <source>
        <dbReference type="PIRNR" id="PIRNR000185"/>
    </source>
</evidence>
<dbReference type="AlphaFoldDB" id="A0A7M2YUK3"/>
<feature type="binding site" evidence="5">
    <location>
        <position position="233"/>
    </location>
    <ligand>
        <name>NAD(+)</name>
        <dbReference type="ChEBI" id="CHEBI:57540"/>
    </ligand>
</feature>
<evidence type="ECO:0000256" key="5">
    <source>
        <dbReference type="PIRSR" id="PIRSR000185-2"/>
    </source>
</evidence>
<dbReference type="GO" id="GO:0006538">
    <property type="term" value="P:L-glutamate catabolic process"/>
    <property type="evidence" value="ECO:0007669"/>
    <property type="project" value="TreeGrafter"/>
</dbReference>
<dbReference type="InterPro" id="IPR006096">
    <property type="entry name" value="Glu/Leu/Phe/Val/Trp_DH_C"/>
</dbReference>
<dbReference type="InterPro" id="IPR036291">
    <property type="entry name" value="NAD(P)-bd_dom_sf"/>
</dbReference>
<dbReference type="Pfam" id="PF00208">
    <property type="entry name" value="ELFV_dehydrog"/>
    <property type="match status" value="1"/>
</dbReference>
<dbReference type="InterPro" id="IPR046346">
    <property type="entry name" value="Aminoacid_DH-like_N_sf"/>
</dbReference>
<protein>
    <recommendedName>
        <fullName evidence="3">Glutamate dehydrogenase</fullName>
    </recommendedName>
</protein>
<dbReference type="Gene3D" id="3.40.50.10860">
    <property type="entry name" value="Leucine Dehydrogenase, chain A, domain 1"/>
    <property type="match status" value="1"/>
</dbReference>
<keyword evidence="10" id="KW-1185">Reference proteome</keyword>
<evidence type="ECO:0000313" key="10">
    <source>
        <dbReference type="Proteomes" id="UP000254134"/>
    </source>
</evidence>
<dbReference type="CDD" id="cd01076">
    <property type="entry name" value="NAD_bind_1_Glu_DH"/>
    <property type="match status" value="1"/>
</dbReference>
<feature type="binding site" evidence="5">
    <location>
        <position position="202"/>
    </location>
    <ligand>
        <name>NAD(+)</name>
        <dbReference type="ChEBI" id="CHEBI:57540"/>
    </ligand>
</feature>
<reference evidence="10" key="2">
    <citation type="journal article" date="2019" name="MicrobiologyOpen">
        <title>High-quality draft genome sequence of Gaiella occulta isolated from a 150 meter deep mineral water borehole and comparison with the genome sequences of other deep-branching lineages of the phylum Actinobacteria.</title>
        <authorList>
            <person name="Severino R."/>
            <person name="Froufe H.J.C."/>
            <person name="Barroso C."/>
            <person name="Albuquerque L."/>
            <person name="Lobo-da-Cunha A."/>
            <person name="da Costa M.S."/>
            <person name="Egas C."/>
        </authorList>
    </citation>
    <scope>NUCLEOTIDE SEQUENCE [LARGE SCALE GENOMIC DNA]</scope>
    <source>
        <strain evidence="10">F2-233</strain>
    </source>
</reference>
<dbReference type="GO" id="GO:0004352">
    <property type="term" value="F:glutamate dehydrogenase (NAD+) activity"/>
    <property type="evidence" value="ECO:0007669"/>
    <property type="project" value="TreeGrafter"/>
</dbReference>
<feature type="binding site" evidence="5">
    <location>
        <position position="361"/>
    </location>
    <ligand>
        <name>substrate</name>
    </ligand>
</feature>
<feature type="domain" description="Glutamate/phenylalanine/leucine/valine/L-tryptophan dehydrogenase C-terminal" evidence="8">
    <location>
        <begin position="195"/>
        <end position="425"/>
    </location>
</feature>
<dbReference type="Pfam" id="PF02812">
    <property type="entry name" value="ELFV_dehydrog_N"/>
    <property type="match status" value="1"/>
</dbReference>
<dbReference type="InterPro" id="IPR033922">
    <property type="entry name" value="NAD_bind_Glu_DH"/>
</dbReference>
<comment type="caution">
    <text evidence="9">The sequence shown here is derived from an EMBL/GenBank/DDBJ whole genome shotgun (WGS) entry which is preliminary data.</text>
</comment>
<dbReference type="RefSeq" id="WP_114796751.1">
    <property type="nucleotide sequence ID" value="NZ_QQZY01000006.1"/>
</dbReference>
<name>A0A7M2YUK3_9ACTN</name>
<feature type="binding site" evidence="5">
    <location>
        <position position="106"/>
    </location>
    <ligand>
        <name>substrate</name>
    </ligand>
</feature>
<dbReference type="OrthoDB" id="9803297at2"/>
<proteinExistence type="inferred from homology"/>
<keyword evidence="2 3" id="KW-0560">Oxidoreductase</keyword>
<organism evidence="9 10">
    <name type="scientific">Gaiella occulta</name>
    <dbReference type="NCBI Taxonomy" id="1002870"/>
    <lineage>
        <taxon>Bacteria</taxon>
        <taxon>Bacillati</taxon>
        <taxon>Actinomycetota</taxon>
        <taxon>Thermoleophilia</taxon>
        <taxon>Gaiellales</taxon>
        <taxon>Gaiellaceae</taxon>
        <taxon>Gaiella</taxon>
    </lineage>
</organism>
<evidence type="ECO:0000256" key="6">
    <source>
        <dbReference type="PIRSR" id="PIRSR000185-3"/>
    </source>
</evidence>
<feature type="site" description="Important for catalysis" evidence="6">
    <location>
        <position position="158"/>
    </location>
</feature>
<gene>
    <name evidence="9" type="ORF">Gocc_2330</name>
</gene>
<dbReference type="InterPro" id="IPR006097">
    <property type="entry name" value="Glu/Leu/Phe/Val/Trp_DH_dimer"/>
</dbReference>
<accession>A0A7M2YUK3</accession>
<evidence type="ECO:0000256" key="7">
    <source>
        <dbReference type="RuleBase" id="RU004417"/>
    </source>
</evidence>
<dbReference type="SUPFAM" id="SSF51735">
    <property type="entry name" value="NAD(P)-binding Rossmann-fold domains"/>
    <property type="match status" value="1"/>
</dbReference>
<comment type="similarity">
    <text evidence="1 3 7">Belongs to the Glu/Leu/Phe/Val dehydrogenases family.</text>
</comment>
<dbReference type="GO" id="GO:0000166">
    <property type="term" value="F:nucleotide binding"/>
    <property type="evidence" value="ECO:0007669"/>
    <property type="project" value="UniProtKB-KW"/>
</dbReference>